<sequence length="56" mass="6263">MAGSNETIQALETIHRLRTQIENESDFTSEEKTDNKLESSIQKLTQKGQLGSTILV</sequence>
<comment type="caution">
    <text evidence="1">The sequence shown here is derived from an EMBL/GenBank/DDBJ whole genome shotgun (WGS) entry which is preliminary data.</text>
</comment>
<accession>A0A9N9J3B9</accession>
<organism evidence="1 2">
    <name type="scientific">Funneliformis caledonium</name>
    <dbReference type="NCBI Taxonomy" id="1117310"/>
    <lineage>
        <taxon>Eukaryota</taxon>
        <taxon>Fungi</taxon>
        <taxon>Fungi incertae sedis</taxon>
        <taxon>Mucoromycota</taxon>
        <taxon>Glomeromycotina</taxon>
        <taxon>Glomeromycetes</taxon>
        <taxon>Glomerales</taxon>
        <taxon>Glomeraceae</taxon>
        <taxon>Funneliformis</taxon>
    </lineage>
</organism>
<reference evidence="1" key="1">
    <citation type="submission" date="2021-06" db="EMBL/GenBank/DDBJ databases">
        <authorList>
            <person name="Kallberg Y."/>
            <person name="Tangrot J."/>
            <person name="Rosling A."/>
        </authorList>
    </citation>
    <scope>NUCLEOTIDE SEQUENCE</scope>
    <source>
        <strain evidence="1">UK204</strain>
    </source>
</reference>
<dbReference type="Proteomes" id="UP000789570">
    <property type="component" value="Unassembled WGS sequence"/>
</dbReference>
<feature type="non-terminal residue" evidence="1">
    <location>
        <position position="56"/>
    </location>
</feature>
<dbReference type="EMBL" id="CAJVPQ010022998">
    <property type="protein sequence ID" value="CAG8761831.1"/>
    <property type="molecule type" value="Genomic_DNA"/>
</dbReference>
<evidence type="ECO:0000313" key="2">
    <source>
        <dbReference type="Proteomes" id="UP000789570"/>
    </source>
</evidence>
<gene>
    <name evidence="1" type="ORF">FCALED_LOCUS16982</name>
</gene>
<evidence type="ECO:0000313" key="1">
    <source>
        <dbReference type="EMBL" id="CAG8761831.1"/>
    </source>
</evidence>
<keyword evidence="2" id="KW-1185">Reference proteome</keyword>
<name>A0A9N9J3B9_9GLOM</name>
<dbReference type="AlphaFoldDB" id="A0A9N9J3B9"/>
<protein>
    <submittedName>
        <fullName evidence="1">12000_t:CDS:1</fullName>
    </submittedName>
</protein>
<proteinExistence type="predicted"/>